<dbReference type="EMBL" id="BMAW01082248">
    <property type="protein sequence ID" value="GFU28207.1"/>
    <property type="molecule type" value="Genomic_DNA"/>
</dbReference>
<protein>
    <submittedName>
        <fullName evidence="2">Uncharacterized protein</fullName>
    </submittedName>
</protein>
<keyword evidence="3" id="KW-1185">Reference proteome</keyword>
<evidence type="ECO:0000256" key="1">
    <source>
        <dbReference type="SAM" id="MobiDB-lite"/>
    </source>
</evidence>
<reference evidence="2" key="1">
    <citation type="submission" date="2020-08" db="EMBL/GenBank/DDBJ databases">
        <title>Multicomponent nature underlies the extraordinary mechanical properties of spider dragline silk.</title>
        <authorList>
            <person name="Kono N."/>
            <person name="Nakamura H."/>
            <person name="Mori M."/>
            <person name="Yoshida Y."/>
            <person name="Ohtoshi R."/>
            <person name="Malay A.D."/>
            <person name="Moran D.A.P."/>
            <person name="Tomita M."/>
            <person name="Numata K."/>
            <person name="Arakawa K."/>
        </authorList>
    </citation>
    <scope>NUCLEOTIDE SEQUENCE</scope>
</reference>
<feature type="region of interest" description="Disordered" evidence="1">
    <location>
        <begin position="1"/>
        <end position="21"/>
    </location>
</feature>
<dbReference type="Proteomes" id="UP000887013">
    <property type="component" value="Unassembled WGS sequence"/>
</dbReference>
<sequence>MGGLPQPFGGRGPQKTVSPPFRRYEEQAHLGSQAPIVPLWVLRGASNGSAELRGGKGGFMVRWVEETFDFAKKEGFKRGTYLGGESRLASRV</sequence>
<comment type="caution">
    <text evidence="2">The sequence shown here is derived from an EMBL/GenBank/DDBJ whole genome shotgun (WGS) entry which is preliminary data.</text>
</comment>
<evidence type="ECO:0000313" key="2">
    <source>
        <dbReference type="EMBL" id="GFU28207.1"/>
    </source>
</evidence>
<accession>A0A8X6QRK1</accession>
<proteinExistence type="predicted"/>
<dbReference type="AlphaFoldDB" id="A0A8X6QRK1"/>
<gene>
    <name evidence="2" type="ORF">NPIL_152861</name>
</gene>
<evidence type="ECO:0000313" key="3">
    <source>
        <dbReference type="Proteomes" id="UP000887013"/>
    </source>
</evidence>
<organism evidence="2 3">
    <name type="scientific">Nephila pilipes</name>
    <name type="common">Giant wood spider</name>
    <name type="synonym">Nephila maculata</name>
    <dbReference type="NCBI Taxonomy" id="299642"/>
    <lineage>
        <taxon>Eukaryota</taxon>
        <taxon>Metazoa</taxon>
        <taxon>Ecdysozoa</taxon>
        <taxon>Arthropoda</taxon>
        <taxon>Chelicerata</taxon>
        <taxon>Arachnida</taxon>
        <taxon>Araneae</taxon>
        <taxon>Araneomorphae</taxon>
        <taxon>Entelegynae</taxon>
        <taxon>Araneoidea</taxon>
        <taxon>Nephilidae</taxon>
        <taxon>Nephila</taxon>
    </lineage>
</organism>
<name>A0A8X6QRK1_NEPPI</name>